<sequence>MSRRRRSSDVISSVPLSTLATGVQHLPSSASDQVQERYFRLVSRLVIPPTGGRASGKNVSVTVGVLLPFSGNRSFDVRKVAPAIETAVEKVTLDMGPWNFHSVTVLYGDSQCDIADSMNQAIQLHERQRTSAFFGPVCDYAIAPVARQARYWNTPLITAGATAFDYYWLKNTTYSTLTRIGPANLQGCSGE</sequence>
<dbReference type="GO" id="GO:0016020">
    <property type="term" value="C:membrane"/>
    <property type="evidence" value="ECO:0007669"/>
    <property type="project" value="UniProtKB-SubCell"/>
</dbReference>
<dbReference type="PANTHER" id="PTHR44755:SF11">
    <property type="entry name" value="ATRIAL NATRIURETIC PEPTIDE RECEPTOR 3 ISOFORM X1"/>
    <property type="match status" value="1"/>
</dbReference>
<dbReference type="Proteomes" id="UP000678393">
    <property type="component" value="Unassembled WGS sequence"/>
</dbReference>
<dbReference type="GO" id="GO:0038023">
    <property type="term" value="F:signaling receptor activity"/>
    <property type="evidence" value="ECO:0007669"/>
    <property type="project" value="TreeGrafter"/>
</dbReference>
<proteinExistence type="predicted"/>
<dbReference type="InterPro" id="IPR028082">
    <property type="entry name" value="Peripla_BP_I"/>
</dbReference>
<evidence type="ECO:0000313" key="7">
    <source>
        <dbReference type="Proteomes" id="UP000678393"/>
    </source>
</evidence>
<evidence type="ECO:0000256" key="2">
    <source>
        <dbReference type="ARBA" id="ARBA00022692"/>
    </source>
</evidence>
<dbReference type="GO" id="GO:0017046">
    <property type="term" value="F:peptide hormone binding"/>
    <property type="evidence" value="ECO:0007669"/>
    <property type="project" value="TreeGrafter"/>
</dbReference>
<dbReference type="InterPro" id="IPR052612">
    <property type="entry name" value="ANP_Clearance_Receptor"/>
</dbReference>
<keyword evidence="2" id="KW-0812">Transmembrane</keyword>
<evidence type="ECO:0000256" key="1">
    <source>
        <dbReference type="ARBA" id="ARBA00004370"/>
    </source>
</evidence>
<comment type="subcellular location">
    <subcellularLocation>
        <location evidence="1">Membrane</location>
    </subcellularLocation>
</comment>
<organism evidence="6 7">
    <name type="scientific">Candidula unifasciata</name>
    <dbReference type="NCBI Taxonomy" id="100452"/>
    <lineage>
        <taxon>Eukaryota</taxon>
        <taxon>Metazoa</taxon>
        <taxon>Spiralia</taxon>
        <taxon>Lophotrochozoa</taxon>
        <taxon>Mollusca</taxon>
        <taxon>Gastropoda</taxon>
        <taxon>Heterobranchia</taxon>
        <taxon>Euthyneura</taxon>
        <taxon>Panpulmonata</taxon>
        <taxon>Eupulmonata</taxon>
        <taxon>Stylommatophora</taxon>
        <taxon>Helicina</taxon>
        <taxon>Helicoidea</taxon>
        <taxon>Geomitridae</taxon>
        <taxon>Candidula</taxon>
    </lineage>
</organism>
<feature type="domain" description="Receptor ligand binding region" evidence="5">
    <location>
        <begin position="80"/>
        <end position="183"/>
    </location>
</feature>
<protein>
    <recommendedName>
        <fullName evidence="5">Receptor ligand binding region domain-containing protein</fullName>
    </recommendedName>
</protein>
<dbReference type="SUPFAM" id="SSF53822">
    <property type="entry name" value="Periplasmic binding protein-like I"/>
    <property type="match status" value="1"/>
</dbReference>
<reference evidence="6" key="1">
    <citation type="submission" date="2021-04" db="EMBL/GenBank/DDBJ databases">
        <authorList>
            <consortium name="Molecular Ecology Group"/>
        </authorList>
    </citation>
    <scope>NUCLEOTIDE SEQUENCE</scope>
</reference>
<dbReference type="PANTHER" id="PTHR44755">
    <property type="entry name" value="NATRIURETIC PEPTIDE RECEPTOR 3-RELATED"/>
    <property type="match status" value="1"/>
</dbReference>
<dbReference type="AlphaFoldDB" id="A0A8S3YB93"/>
<evidence type="ECO:0000256" key="4">
    <source>
        <dbReference type="ARBA" id="ARBA00023136"/>
    </source>
</evidence>
<dbReference type="Pfam" id="PF01094">
    <property type="entry name" value="ANF_receptor"/>
    <property type="match status" value="1"/>
</dbReference>
<dbReference type="Gene3D" id="3.40.50.2300">
    <property type="match status" value="1"/>
</dbReference>
<evidence type="ECO:0000256" key="3">
    <source>
        <dbReference type="ARBA" id="ARBA00022989"/>
    </source>
</evidence>
<dbReference type="OrthoDB" id="10065302at2759"/>
<keyword evidence="3" id="KW-1133">Transmembrane helix</keyword>
<dbReference type="InterPro" id="IPR001828">
    <property type="entry name" value="ANF_lig-bd_rcpt"/>
</dbReference>
<dbReference type="EMBL" id="CAJHNH020000001">
    <property type="protein sequence ID" value="CAG5114463.1"/>
    <property type="molecule type" value="Genomic_DNA"/>
</dbReference>
<name>A0A8S3YB93_9EUPU</name>
<keyword evidence="7" id="KW-1185">Reference proteome</keyword>
<dbReference type="GO" id="GO:0007165">
    <property type="term" value="P:signal transduction"/>
    <property type="evidence" value="ECO:0007669"/>
    <property type="project" value="TreeGrafter"/>
</dbReference>
<gene>
    <name evidence="6" type="ORF">CUNI_LOCUS21</name>
</gene>
<evidence type="ECO:0000259" key="5">
    <source>
        <dbReference type="Pfam" id="PF01094"/>
    </source>
</evidence>
<accession>A0A8S3YB93</accession>
<comment type="caution">
    <text evidence="6">The sequence shown here is derived from an EMBL/GenBank/DDBJ whole genome shotgun (WGS) entry which is preliminary data.</text>
</comment>
<keyword evidence="4" id="KW-0472">Membrane</keyword>
<evidence type="ECO:0000313" key="6">
    <source>
        <dbReference type="EMBL" id="CAG5114463.1"/>
    </source>
</evidence>